<proteinExistence type="predicted"/>
<dbReference type="RefSeq" id="WP_243902189.1">
    <property type="nucleotide sequence ID" value="NZ_CAWQFN010000570.1"/>
</dbReference>
<evidence type="ECO:0000313" key="1">
    <source>
        <dbReference type="EMBL" id="MDR9893602.1"/>
    </source>
</evidence>
<evidence type="ECO:0000313" key="2">
    <source>
        <dbReference type="Proteomes" id="UP000667802"/>
    </source>
</evidence>
<sequence>MQQFINQEPKNYCFCTLALGTRYCLFAQELAKDLEKNFPGVVLLVYSDEPEHFSSNANVLAYKYKQQGILTCFNDKRFVLAKALSDFSAAIFIDADTRILDGVPNALKWAPGITTNHCENLLEHVNKYSPERLDSIRNVASKLNISLENTTYIGESLFVVAKDQGKEIEFFNLWGKIGRYLELKGIHAGEGNTIGLAAAKVGWTINNDSDAWQAIKQVTKHIDASLLSYQQAFLDKWKMRFAYHYRLNFAKLMALKDLNFFYN</sequence>
<keyword evidence="2" id="KW-1185">Reference proteome</keyword>
<reference evidence="2" key="1">
    <citation type="journal article" date="2021" name="Science">
        <title>Hunting the eagle killer: A cyanobacterial neurotoxin causes vacuolar myelinopathy.</title>
        <authorList>
            <person name="Breinlinger S."/>
            <person name="Phillips T.J."/>
            <person name="Haram B.N."/>
            <person name="Mares J."/>
            <person name="Martinez Yerena J.A."/>
            <person name="Hrouzek P."/>
            <person name="Sobotka R."/>
            <person name="Henderson W.M."/>
            <person name="Schmieder P."/>
            <person name="Williams S.M."/>
            <person name="Lauderdale J.D."/>
            <person name="Wilde H.D."/>
            <person name="Gerrin W."/>
            <person name="Kust A."/>
            <person name="Washington J.W."/>
            <person name="Wagner C."/>
            <person name="Geier B."/>
            <person name="Liebeke M."/>
            <person name="Enke H."/>
            <person name="Niedermeyer T.H.J."/>
            <person name="Wilde S.B."/>
        </authorList>
    </citation>
    <scope>NUCLEOTIDE SEQUENCE [LARGE SCALE GENOMIC DNA]</scope>
    <source>
        <strain evidence="2">Thurmond2011</strain>
    </source>
</reference>
<comment type="caution">
    <text evidence="1">The sequence shown here is derived from an EMBL/GenBank/DDBJ whole genome shotgun (WGS) entry which is preliminary data.</text>
</comment>
<protein>
    <submittedName>
        <fullName evidence="1">Uncharacterized protein</fullName>
    </submittedName>
</protein>
<dbReference type="EMBL" id="JAALHA020000001">
    <property type="protein sequence ID" value="MDR9893602.1"/>
    <property type="molecule type" value="Genomic_DNA"/>
</dbReference>
<dbReference type="AlphaFoldDB" id="A0AAP5I1V9"/>
<dbReference type="Proteomes" id="UP000667802">
    <property type="component" value="Unassembled WGS sequence"/>
</dbReference>
<gene>
    <name evidence="1" type="ORF">G7B40_003255</name>
</gene>
<organism evidence="1 2">
    <name type="scientific">Aetokthonos hydrillicola Thurmond2011</name>
    <dbReference type="NCBI Taxonomy" id="2712845"/>
    <lineage>
        <taxon>Bacteria</taxon>
        <taxon>Bacillati</taxon>
        <taxon>Cyanobacteriota</taxon>
        <taxon>Cyanophyceae</taxon>
        <taxon>Nostocales</taxon>
        <taxon>Hapalosiphonaceae</taxon>
        <taxon>Aetokthonos</taxon>
    </lineage>
</organism>
<accession>A0AAP5I1V9</accession>
<name>A0AAP5I1V9_9CYAN</name>